<name>A0A926IDW0_9FIRM</name>
<evidence type="ECO:0000313" key="2">
    <source>
        <dbReference type="Proteomes" id="UP000655830"/>
    </source>
</evidence>
<evidence type="ECO:0000313" key="1">
    <source>
        <dbReference type="EMBL" id="MBC8578961.1"/>
    </source>
</evidence>
<sequence>MKVLFLCCTPYHLFNAINLAKQFHKKDEVDLFIFEHFDNAKLYANKIKASGIFNQIKCIKDRPEQRIRILRYSFSKSILFDTLKYYDQVEVKEYDHIYTSHKWEFFKIYLHKVYKKNKKVRVSYVEDGVETYVTQLDFQLSKIDKIRKIDKLIYNRLQDIYMYQPTTMIYKEKKELLTVLPTPTEEVIVCLEDIFGDVEKEVKKYLNKSIIYFDQPIEELDIGLSRKNTLELLLKHLSQEEFGVKVHPRKNNFNYKDYNIDTIEASMLPWEVTCNGLKNTVLMTLCSGAVITPIFLYKNNNIVILLYRLLLNNTIEHPLVNKMDQFFSRVEKEYPNQVFIPNDEEELKNILEQVKR</sequence>
<accession>A0A926IDW0</accession>
<keyword evidence="2" id="KW-1185">Reference proteome</keyword>
<dbReference type="Proteomes" id="UP000655830">
    <property type="component" value="Unassembled WGS sequence"/>
</dbReference>
<dbReference type="RefSeq" id="WP_249332127.1">
    <property type="nucleotide sequence ID" value="NZ_JACRSY010000006.1"/>
</dbReference>
<gene>
    <name evidence="1" type="ORF">H8718_05360</name>
</gene>
<comment type="caution">
    <text evidence="1">The sequence shown here is derived from an EMBL/GenBank/DDBJ whole genome shotgun (WGS) entry which is preliminary data.</text>
</comment>
<protein>
    <submittedName>
        <fullName evidence="1">Uncharacterized protein</fullName>
    </submittedName>
</protein>
<dbReference type="AlphaFoldDB" id="A0A926IDW0"/>
<dbReference type="EMBL" id="JACRSY010000006">
    <property type="protein sequence ID" value="MBC8578961.1"/>
    <property type="molecule type" value="Genomic_DNA"/>
</dbReference>
<proteinExistence type="predicted"/>
<organism evidence="1 2">
    <name type="scientific">Zhenhengia yiwuensis</name>
    <dbReference type="NCBI Taxonomy" id="2763666"/>
    <lineage>
        <taxon>Bacteria</taxon>
        <taxon>Bacillati</taxon>
        <taxon>Bacillota</taxon>
        <taxon>Clostridia</taxon>
        <taxon>Lachnospirales</taxon>
        <taxon>Lachnospiraceae</taxon>
        <taxon>Zhenhengia</taxon>
    </lineage>
</organism>
<reference evidence="1" key="1">
    <citation type="submission" date="2020-08" db="EMBL/GenBank/DDBJ databases">
        <title>Genome public.</title>
        <authorList>
            <person name="Liu C."/>
            <person name="Sun Q."/>
        </authorList>
    </citation>
    <scope>NUCLEOTIDE SEQUENCE</scope>
    <source>
        <strain evidence="1">NSJ-12</strain>
    </source>
</reference>